<sequence length="104" mass="11842">MIYHIVTPEYWAQFEYAPAYKSETLDAETFIHCSTQTQIAGVLERYYSGVDNLFLMHIDETKLTSPLLYEAAPNGTELFPHVYGPINSEAIVEIGWLKKDGIIL</sequence>
<reference evidence="1 2" key="1">
    <citation type="submission" date="2018-07" db="EMBL/GenBank/DDBJ databases">
        <title>Genome sequencing of Runella.</title>
        <authorList>
            <person name="Baek M.-G."/>
            <person name="Yi H."/>
        </authorList>
    </citation>
    <scope>NUCLEOTIDE SEQUENCE [LARGE SCALE GENOMIC DNA]</scope>
    <source>
        <strain evidence="1 2">HYN0085</strain>
    </source>
</reference>
<organism evidence="1 2">
    <name type="scientific">Runella rosea</name>
    <dbReference type="NCBI Taxonomy" id="2259595"/>
    <lineage>
        <taxon>Bacteria</taxon>
        <taxon>Pseudomonadati</taxon>
        <taxon>Bacteroidota</taxon>
        <taxon>Cytophagia</taxon>
        <taxon>Cytophagales</taxon>
        <taxon>Spirosomataceae</taxon>
        <taxon>Runella</taxon>
    </lineage>
</organism>
<dbReference type="AlphaFoldDB" id="A0A344TLW8"/>
<accession>A0A344TLW8</accession>
<dbReference type="InterPro" id="IPR009297">
    <property type="entry name" value="DUF952"/>
</dbReference>
<dbReference type="KEGG" id="run:DR864_18810"/>
<dbReference type="RefSeq" id="WP_114068407.1">
    <property type="nucleotide sequence ID" value="NZ_CP030850.1"/>
</dbReference>
<gene>
    <name evidence="1" type="ORF">DR864_18810</name>
</gene>
<evidence type="ECO:0000313" key="1">
    <source>
        <dbReference type="EMBL" id="AXE19639.1"/>
    </source>
</evidence>
<dbReference type="Pfam" id="PF06108">
    <property type="entry name" value="DUF952"/>
    <property type="match status" value="1"/>
</dbReference>
<dbReference type="PANTHER" id="PTHR34129:SF1">
    <property type="entry name" value="DUF952 DOMAIN-CONTAINING PROTEIN"/>
    <property type="match status" value="1"/>
</dbReference>
<name>A0A344TLW8_9BACT</name>
<dbReference type="SUPFAM" id="SSF56399">
    <property type="entry name" value="ADP-ribosylation"/>
    <property type="match status" value="1"/>
</dbReference>
<dbReference type="OrthoDB" id="5638018at2"/>
<evidence type="ECO:0000313" key="2">
    <source>
        <dbReference type="Proteomes" id="UP000251993"/>
    </source>
</evidence>
<dbReference type="Proteomes" id="UP000251993">
    <property type="component" value="Chromosome"/>
</dbReference>
<dbReference type="PANTHER" id="PTHR34129">
    <property type="entry name" value="BLR1139 PROTEIN"/>
    <property type="match status" value="1"/>
</dbReference>
<dbReference type="Gene3D" id="3.20.170.20">
    <property type="entry name" value="Protein of unknown function DUF952"/>
    <property type="match status" value="1"/>
</dbReference>
<dbReference type="EMBL" id="CP030850">
    <property type="protein sequence ID" value="AXE19639.1"/>
    <property type="molecule type" value="Genomic_DNA"/>
</dbReference>
<keyword evidence="2" id="KW-1185">Reference proteome</keyword>
<protein>
    <submittedName>
        <fullName evidence="1">DUF952 domain-containing protein</fullName>
    </submittedName>
</protein>
<proteinExistence type="predicted"/>